<reference evidence="7 8" key="1">
    <citation type="submission" date="2019-08" db="EMBL/GenBank/DDBJ databases">
        <authorList>
            <person name="Herpell B J."/>
        </authorList>
    </citation>
    <scope>NUCLEOTIDE SEQUENCE [LARGE SCALE GENOMIC DNA]</scope>
    <source>
        <strain evidence="8">Msb3</strain>
        <strain evidence="7">PDMSB31</strain>
    </source>
</reference>
<dbReference type="GO" id="GO:0005737">
    <property type="term" value="C:cytoplasm"/>
    <property type="evidence" value="ECO:0007669"/>
    <property type="project" value="TreeGrafter"/>
</dbReference>
<dbReference type="RefSeq" id="WP_165185610.1">
    <property type="nucleotide sequence ID" value="NZ_LR699553.1"/>
</dbReference>
<dbReference type="InterPro" id="IPR034151">
    <property type="entry name" value="TOPRIM_DnaG_bac"/>
</dbReference>
<dbReference type="Proteomes" id="UP000325811">
    <property type="component" value="Chromosome I"/>
</dbReference>
<evidence type="ECO:0000259" key="5">
    <source>
        <dbReference type="SMART" id="SM00400"/>
    </source>
</evidence>
<dbReference type="InterPro" id="IPR002694">
    <property type="entry name" value="Znf_CHC2"/>
</dbReference>
<dbReference type="GO" id="GO:0006269">
    <property type="term" value="P:DNA replication, synthesis of primer"/>
    <property type="evidence" value="ECO:0007669"/>
    <property type="project" value="TreeGrafter"/>
</dbReference>
<evidence type="ECO:0000313" key="6">
    <source>
        <dbReference type="EMBL" id="VVD28101.1"/>
    </source>
</evidence>
<sequence>MPRIPQAELDRLKREVSLVRLIESQGHALKKRGRDWVMRCVFHEEDTPSLSVSEAKNVYHCFGCNASGTVLDWVMKTQGVSLPHAVQLLRNDAPLAAADKVGVKLSFTRPLASLAADADEVVLLGQVASTYHETLKQSPEAQAYLTQRGLVHGEMIDTFRLGYANKSLTYRLPPGYAKEGRDVRAKLQRVGVYRESGHEHLNGCLVVPVFDLESGAVKQMYGRRIAPGNKIPAGQPKHLYLSLPLAGVWNEVALVASREVIVCEALIDALTFWCAGHRNVIAAFGVNGFTQDHWAALKRHSTQRVWIAYDRDDAGNAGAEKLGTALRESGIETWRVLFPKGMDVNDYARKVAPAEKSLGVLLQQAEWIGKGKRPAVAAQVEPVPVEEVTDVQPASSLVAIAVPGEAVTPATEMATKEEVQPAQTDELDVKQTEGGELLFTFSERVWRIRGWQKNLGPEQMRVNAQVRRGETYHVDTLDVYSAKARGLFLKAAAVELGSQEDTLKRDLGRVLLKLETLQDEAIRTSLAPKEKGVTLDAVEHAAALEWLKAPDLIARLEADMARCGVVGEATNLLAGYLSAVSRKLDAPLAVLIQSSSAAGKSSLMDAVLDLMPDEERIQYSAMTGQSLFYLGETDLQHKILAIAEEEGVRQAAYALKLLQSDGELTIASTGKDEATGNLVTKQYRVKGPVMLMLTTTAIDVDEELLNRCLVLTINESREQTREIHARQRAKQTLEGLLAETDKQHIIDLHRNAQRLLKPVHVVNPYAEQLTFMDDKTRMRRDHMKYLTLIRSIALLHQYQRPHRTVTHRGEALTYIEVTKADIALANRIAHEVLGRTLDELPPQTRRLLRLIHAMVNERGEREHVKSREVRFTRRDIRDYTRWSDGQLKIHCTRLADLEYLLVHGGSRGHQLHYELMYDGAADDEPRLAGLIEPEELDNDERKSGSTVRRSASSQGQITPMSGHGNQAQSQAAQGEGGEPVGVNGNATIYGNTGSPSLARVVKDSSCANG</sequence>
<name>A0A5Q4ZEX0_9BURK</name>
<dbReference type="InterPro" id="IPR050219">
    <property type="entry name" value="DnaG_primase"/>
</dbReference>
<dbReference type="Pfam" id="PF01807">
    <property type="entry name" value="Zn_ribbon_DnaG"/>
    <property type="match status" value="1"/>
</dbReference>
<feature type="compositionally biased region" description="Low complexity" evidence="4">
    <location>
        <begin position="962"/>
        <end position="973"/>
    </location>
</feature>
<dbReference type="Gene3D" id="3.90.580.10">
    <property type="entry name" value="Zinc finger, CHC2-type domain"/>
    <property type="match status" value="1"/>
</dbReference>
<feature type="compositionally biased region" description="Polar residues" evidence="4">
    <location>
        <begin position="944"/>
        <end position="959"/>
    </location>
</feature>
<dbReference type="PANTHER" id="PTHR30313">
    <property type="entry name" value="DNA PRIMASE"/>
    <property type="match status" value="1"/>
</dbReference>
<dbReference type="EMBL" id="LR699553">
    <property type="protein sequence ID" value="VVD28101.1"/>
    <property type="molecule type" value="Genomic_DNA"/>
</dbReference>
<evidence type="ECO:0000313" key="7">
    <source>
        <dbReference type="EMBL" id="VVD28108.1"/>
    </source>
</evidence>
<dbReference type="GO" id="GO:0008270">
    <property type="term" value="F:zinc ion binding"/>
    <property type="evidence" value="ECO:0007669"/>
    <property type="project" value="UniProtKB-KW"/>
</dbReference>
<dbReference type="KEGG" id="pdio:PDMSB3_1645"/>
<keyword evidence="2" id="KW-0863">Zinc-finger</keyword>
<dbReference type="PANTHER" id="PTHR30313:SF2">
    <property type="entry name" value="DNA PRIMASE"/>
    <property type="match status" value="1"/>
</dbReference>
<dbReference type="SMART" id="SM00400">
    <property type="entry name" value="ZnF_CHCC"/>
    <property type="match status" value="1"/>
</dbReference>
<dbReference type="Gene3D" id="3.90.980.10">
    <property type="entry name" value="DNA primase, catalytic core, N-terminal domain"/>
    <property type="match status" value="1"/>
</dbReference>
<feature type="domain" description="Zinc finger CHC2-type" evidence="5">
    <location>
        <begin position="36"/>
        <end position="90"/>
    </location>
</feature>
<dbReference type="Gene3D" id="3.40.1360.10">
    <property type="match status" value="1"/>
</dbReference>
<protein>
    <submittedName>
        <fullName evidence="7">DNA primase</fullName>
    </submittedName>
</protein>
<dbReference type="SUPFAM" id="SSF56731">
    <property type="entry name" value="DNA primase core"/>
    <property type="match status" value="1"/>
</dbReference>
<dbReference type="SUPFAM" id="SSF57783">
    <property type="entry name" value="Zinc beta-ribbon"/>
    <property type="match status" value="1"/>
</dbReference>
<accession>A0A5Q4ZEX0</accession>
<dbReference type="InterPro" id="IPR037068">
    <property type="entry name" value="DNA_primase_core_N_sf"/>
</dbReference>
<dbReference type="InterPro" id="IPR036977">
    <property type="entry name" value="DNA_primase_Znf_CHC2"/>
</dbReference>
<dbReference type="Pfam" id="PF13155">
    <property type="entry name" value="Toprim_2"/>
    <property type="match status" value="1"/>
</dbReference>
<dbReference type="GO" id="GO:0003677">
    <property type="term" value="F:DNA binding"/>
    <property type="evidence" value="ECO:0007669"/>
    <property type="project" value="InterPro"/>
</dbReference>
<dbReference type="GO" id="GO:0003899">
    <property type="term" value="F:DNA-directed RNA polymerase activity"/>
    <property type="evidence" value="ECO:0007669"/>
    <property type="project" value="InterPro"/>
</dbReference>
<evidence type="ECO:0000256" key="4">
    <source>
        <dbReference type="SAM" id="MobiDB-lite"/>
    </source>
</evidence>
<proteinExistence type="predicted"/>
<keyword evidence="1" id="KW-0479">Metal-binding</keyword>
<dbReference type="CDD" id="cd03364">
    <property type="entry name" value="TOPRIM_DnaG_primases"/>
    <property type="match status" value="1"/>
</dbReference>
<feature type="region of interest" description="Disordered" evidence="4">
    <location>
        <begin position="932"/>
        <end position="1009"/>
    </location>
</feature>
<feature type="compositionally biased region" description="Polar residues" evidence="4">
    <location>
        <begin position="986"/>
        <end position="995"/>
    </location>
</feature>
<dbReference type="KEGG" id="pdio:PDMSB3_1652"/>
<keyword evidence="3" id="KW-0862">Zinc</keyword>
<evidence type="ECO:0000256" key="1">
    <source>
        <dbReference type="ARBA" id="ARBA00022723"/>
    </source>
</evidence>
<keyword evidence="8" id="KW-1185">Reference proteome</keyword>
<gene>
    <name evidence="6" type="ORF">PDMSB3_1645</name>
    <name evidence="7" type="ORF">PDMSB3_1652</name>
</gene>
<evidence type="ECO:0000313" key="8">
    <source>
        <dbReference type="Proteomes" id="UP000325811"/>
    </source>
</evidence>
<dbReference type="AlphaFoldDB" id="A0A5Q4ZEX0"/>
<organism evidence="7 8">
    <name type="scientific">Paraburkholderia dioscoreae</name>
    <dbReference type="NCBI Taxonomy" id="2604047"/>
    <lineage>
        <taxon>Bacteria</taxon>
        <taxon>Pseudomonadati</taxon>
        <taxon>Pseudomonadota</taxon>
        <taxon>Betaproteobacteria</taxon>
        <taxon>Burkholderiales</taxon>
        <taxon>Burkholderiaceae</taxon>
        <taxon>Paraburkholderia</taxon>
    </lineage>
</organism>
<evidence type="ECO:0000256" key="2">
    <source>
        <dbReference type="ARBA" id="ARBA00022771"/>
    </source>
</evidence>
<dbReference type="EMBL" id="LR699553">
    <property type="protein sequence ID" value="VVD28108.1"/>
    <property type="molecule type" value="Genomic_DNA"/>
</dbReference>
<evidence type="ECO:0000256" key="3">
    <source>
        <dbReference type="ARBA" id="ARBA00022833"/>
    </source>
</evidence>